<keyword evidence="2" id="KW-1185">Reference proteome</keyword>
<dbReference type="Proteomes" id="UP001059617">
    <property type="component" value="Chromosome"/>
</dbReference>
<sequence>MAEGLGRYDENPRHRLSRLFVVTDRGAAALSTISREHGKWVDAIEAEATDINWPALRNDLARLVRVLQDQGQRTTPPE</sequence>
<evidence type="ECO:0008006" key="3">
    <source>
        <dbReference type="Google" id="ProtNLM"/>
    </source>
</evidence>
<name>A0ABY5W9R8_9ACTN</name>
<proteinExistence type="predicted"/>
<evidence type="ECO:0000313" key="2">
    <source>
        <dbReference type="Proteomes" id="UP001059617"/>
    </source>
</evidence>
<gene>
    <name evidence="1" type="ORF">Dfulv_14840</name>
</gene>
<dbReference type="RefSeq" id="WP_259863554.1">
    <property type="nucleotide sequence ID" value="NZ_BAAAST010000160.1"/>
</dbReference>
<organism evidence="1 2">
    <name type="scientific">Dactylosporangium fulvum</name>
    <dbReference type="NCBI Taxonomy" id="53359"/>
    <lineage>
        <taxon>Bacteria</taxon>
        <taxon>Bacillati</taxon>
        <taxon>Actinomycetota</taxon>
        <taxon>Actinomycetes</taxon>
        <taxon>Micromonosporales</taxon>
        <taxon>Micromonosporaceae</taxon>
        <taxon>Dactylosporangium</taxon>
    </lineage>
</organism>
<reference evidence="1" key="2">
    <citation type="submission" date="2022-09" db="EMBL/GenBank/DDBJ databases">
        <title>Biosynthetic gene clusters of Dactylosporangioum fulvum.</title>
        <authorList>
            <person name="Caradec T."/>
        </authorList>
    </citation>
    <scope>NUCLEOTIDE SEQUENCE</scope>
    <source>
        <strain evidence="1">NRRL B-16292</strain>
    </source>
</reference>
<accession>A0ABY5W9R8</accession>
<evidence type="ECO:0000313" key="1">
    <source>
        <dbReference type="EMBL" id="UWP85438.1"/>
    </source>
</evidence>
<reference evidence="1" key="1">
    <citation type="submission" date="2021-04" db="EMBL/GenBank/DDBJ databases">
        <authorList>
            <person name="Hartkoorn R.C."/>
            <person name="Beaudoing E."/>
            <person name="Hot D."/>
        </authorList>
    </citation>
    <scope>NUCLEOTIDE SEQUENCE</scope>
    <source>
        <strain evidence="1">NRRL B-16292</strain>
    </source>
</reference>
<dbReference type="EMBL" id="CP073720">
    <property type="protein sequence ID" value="UWP85438.1"/>
    <property type="molecule type" value="Genomic_DNA"/>
</dbReference>
<protein>
    <recommendedName>
        <fullName evidence="3">MarR family transcriptional regulator</fullName>
    </recommendedName>
</protein>